<name>A0A1E3GWL4_9HYPH</name>
<sequence length="143" mass="14982">MNAVTDHPAAAPDLAVHHFAARLSFETDCADVADALRSGAPGFVLLHVVGSDAAYARRHVPGALHLPHRRIDAATMARWPMETLFVVYCAGPHCNGADRAALALARLGRPVKLMIGGITGWADEGLPFAAGAEPGDLRTLDAA</sequence>
<evidence type="ECO:0000313" key="3">
    <source>
        <dbReference type="Proteomes" id="UP000094622"/>
    </source>
</evidence>
<reference evidence="2 3" key="1">
    <citation type="submission" date="2016-07" db="EMBL/GenBank/DDBJ databases">
        <title>Draft Genome Sequence of Methylobrevis pamukkalensis PK2.</title>
        <authorList>
            <person name="Vasilenko O.V."/>
            <person name="Doronina N.V."/>
            <person name="Shmareva M.N."/>
            <person name="Tarlachkov S.V."/>
            <person name="Mustakhimov I."/>
            <person name="Trotsenko Y.A."/>
        </authorList>
    </citation>
    <scope>NUCLEOTIDE SEQUENCE [LARGE SCALE GENOMIC DNA]</scope>
    <source>
        <strain evidence="2 3">PK2</strain>
    </source>
</reference>
<proteinExistence type="predicted"/>
<dbReference type="OrthoDB" id="9802991at2"/>
<dbReference type="PATRIC" id="fig|1439726.3.peg.4489"/>
<evidence type="ECO:0000259" key="1">
    <source>
        <dbReference type="PROSITE" id="PS50206"/>
    </source>
</evidence>
<dbReference type="GO" id="GO:0004792">
    <property type="term" value="F:thiosulfate-cyanide sulfurtransferase activity"/>
    <property type="evidence" value="ECO:0007669"/>
    <property type="project" value="InterPro"/>
</dbReference>
<dbReference type="InterPro" id="IPR036873">
    <property type="entry name" value="Rhodanese-like_dom_sf"/>
</dbReference>
<gene>
    <name evidence="2" type="ORF">A6302_04234</name>
</gene>
<dbReference type="PROSITE" id="PS00380">
    <property type="entry name" value="RHODANESE_1"/>
    <property type="match status" value="1"/>
</dbReference>
<dbReference type="AlphaFoldDB" id="A0A1E3GWL4"/>
<dbReference type="PROSITE" id="PS50206">
    <property type="entry name" value="RHODANESE_3"/>
    <property type="match status" value="1"/>
</dbReference>
<comment type="caution">
    <text evidence="2">The sequence shown here is derived from an EMBL/GenBank/DDBJ whole genome shotgun (WGS) entry which is preliminary data.</text>
</comment>
<accession>A0A1E3GWL4</accession>
<protein>
    <submittedName>
        <fullName evidence="2">Rhodanese-like domain protein</fullName>
    </submittedName>
</protein>
<feature type="domain" description="Rhodanese" evidence="1">
    <location>
        <begin position="39"/>
        <end position="130"/>
    </location>
</feature>
<dbReference type="InterPro" id="IPR001763">
    <property type="entry name" value="Rhodanese-like_dom"/>
</dbReference>
<dbReference type="SMART" id="SM00450">
    <property type="entry name" value="RHOD"/>
    <property type="match status" value="1"/>
</dbReference>
<evidence type="ECO:0000313" key="2">
    <source>
        <dbReference type="EMBL" id="ODN68469.1"/>
    </source>
</evidence>
<dbReference type="InterPro" id="IPR001307">
    <property type="entry name" value="Thiosulphate_STrfase_CS"/>
</dbReference>
<organism evidence="2 3">
    <name type="scientific">Methylobrevis pamukkalensis</name>
    <dbReference type="NCBI Taxonomy" id="1439726"/>
    <lineage>
        <taxon>Bacteria</taxon>
        <taxon>Pseudomonadati</taxon>
        <taxon>Pseudomonadota</taxon>
        <taxon>Alphaproteobacteria</taxon>
        <taxon>Hyphomicrobiales</taxon>
        <taxon>Pleomorphomonadaceae</taxon>
        <taxon>Methylobrevis</taxon>
    </lineage>
</organism>
<dbReference type="Gene3D" id="3.40.250.10">
    <property type="entry name" value="Rhodanese-like domain"/>
    <property type="match status" value="1"/>
</dbReference>
<dbReference type="EMBL" id="MCRJ01000175">
    <property type="protein sequence ID" value="ODN68469.1"/>
    <property type="molecule type" value="Genomic_DNA"/>
</dbReference>
<dbReference type="SUPFAM" id="SSF52821">
    <property type="entry name" value="Rhodanese/Cell cycle control phosphatase"/>
    <property type="match status" value="1"/>
</dbReference>
<dbReference type="Proteomes" id="UP000094622">
    <property type="component" value="Unassembled WGS sequence"/>
</dbReference>
<dbReference type="Pfam" id="PF00581">
    <property type="entry name" value="Rhodanese"/>
    <property type="match status" value="1"/>
</dbReference>
<dbReference type="RefSeq" id="WP_069308353.1">
    <property type="nucleotide sequence ID" value="NZ_MCRJ01000175.1"/>
</dbReference>
<keyword evidence="3" id="KW-1185">Reference proteome</keyword>